<name>A0A7X7LUR1_9RHOO</name>
<dbReference type="Proteomes" id="UP000536534">
    <property type="component" value="Unassembled WGS sequence"/>
</dbReference>
<reference evidence="1 2" key="1">
    <citation type="journal article" date="2020" name="Biotechnol. Biofuels">
        <title>New insights from the biogas microbiome by comprehensive genome-resolved metagenomics of nearly 1600 species originating from multiple anaerobic digesters.</title>
        <authorList>
            <person name="Campanaro S."/>
            <person name="Treu L."/>
            <person name="Rodriguez-R L.M."/>
            <person name="Kovalovszki A."/>
            <person name="Ziels R.M."/>
            <person name="Maus I."/>
            <person name="Zhu X."/>
            <person name="Kougias P.G."/>
            <person name="Basile A."/>
            <person name="Luo G."/>
            <person name="Schluter A."/>
            <person name="Konstantinidis K.T."/>
            <person name="Angelidaki I."/>
        </authorList>
    </citation>
    <scope>NUCLEOTIDE SEQUENCE [LARGE SCALE GENOMIC DNA]</scope>
    <source>
        <strain evidence="1">AS06rmzACSIP_256</strain>
    </source>
</reference>
<dbReference type="OrthoDB" id="6862397at2"/>
<sequence>MPLPPSTAPRQRAHVRRLELEGFVREDGLLEIEASLTDVKDIDYPLESGLRAAGEPIHLLRVRVTVDAAFNIVDAVACSDAVPYPGFCDTIGPAYRRLIGLNLVRGFRSQVGEMFGDVRGCTHLTELLMSIPTTAIQTMATFRREADASPHKPFQLDRCHALDTTGEVARRYYPKWYRGRSGAA</sequence>
<dbReference type="Pfam" id="PF11136">
    <property type="entry name" value="DUF2889"/>
    <property type="match status" value="1"/>
</dbReference>
<dbReference type="InterPro" id="IPR021312">
    <property type="entry name" value="DUF2889"/>
</dbReference>
<protein>
    <submittedName>
        <fullName evidence="1">DUF2889 domain-containing protein</fullName>
    </submittedName>
</protein>
<evidence type="ECO:0000313" key="1">
    <source>
        <dbReference type="EMBL" id="NLF53572.1"/>
    </source>
</evidence>
<evidence type="ECO:0000313" key="2">
    <source>
        <dbReference type="Proteomes" id="UP000536534"/>
    </source>
</evidence>
<dbReference type="RefSeq" id="WP_068808934.1">
    <property type="nucleotide sequence ID" value="NZ_MBFM01000004.1"/>
</dbReference>
<dbReference type="EMBL" id="JAAYYV010000108">
    <property type="protein sequence ID" value="NLF53572.1"/>
    <property type="molecule type" value="Genomic_DNA"/>
</dbReference>
<comment type="caution">
    <text evidence="1">The sequence shown here is derived from an EMBL/GenBank/DDBJ whole genome shotgun (WGS) entry which is preliminary data.</text>
</comment>
<accession>A0A7X7LUR1</accession>
<organism evidence="1 2">
    <name type="scientific">Thauera phenolivorans</name>
    <dbReference type="NCBI Taxonomy" id="1792543"/>
    <lineage>
        <taxon>Bacteria</taxon>
        <taxon>Pseudomonadati</taxon>
        <taxon>Pseudomonadota</taxon>
        <taxon>Betaproteobacteria</taxon>
        <taxon>Rhodocyclales</taxon>
        <taxon>Zoogloeaceae</taxon>
        <taxon>Thauera</taxon>
    </lineage>
</organism>
<dbReference type="AlphaFoldDB" id="A0A7X7LUR1"/>
<gene>
    <name evidence="1" type="ORF">GX576_04080</name>
</gene>
<proteinExistence type="predicted"/>